<dbReference type="Proteomes" id="UP000834503">
    <property type="component" value="Unassembled WGS sequence"/>
</dbReference>
<dbReference type="Proteomes" id="UP000837205">
    <property type="component" value="Unassembled WGS sequence"/>
</dbReference>
<evidence type="ECO:0000259" key="1">
    <source>
        <dbReference type="Pfam" id="PF13472"/>
    </source>
</evidence>
<dbReference type="EMBL" id="CAIIUA010000001">
    <property type="protein sequence ID" value="CAC9171479.1"/>
    <property type="molecule type" value="Genomic_DNA"/>
</dbReference>
<feature type="domain" description="SGNH hydrolase-type esterase" evidence="1">
    <location>
        <begin position="66"/>
        <end position="217"/>
    </location>
</feature>
<accession>A0A9N8CXK2</accession>
<dbReference type="InterPro" id="IPR013830">
    <property type="entry name" value="SGNH_hydro"/>
</dbReference>
<dbReference type="Gene3D" id="3.40.50.1110">
    <property type="entry name" value="SGNH hydrolase"/>
    <property type="match status" value="1"/>
</dbReference>
<evidence type="ECO:0000313" key="4">
    <source>
        <dbReference type="Proteomes" id="UP000834503"/>
    </source>
</evidence>
<dbReference type="AlphaFoldDB" id="A0A9N8CXK2"/>
<evidence type="ECO:0000313" key="5">
    <source>
        <dbReference type="Proteomes" id="UP000837205"/>
    </source>
</evidence>
<organism evidence="2 4">
    <name type="scientific">Citrobacter werkmanii</name>
    <dbReference type="NCBI Taxonomy" id="67827"/>
    <lineage>
        <taxon>Bacteria</taxon>
        <taxon>Pseudomonadati</taxon>
        <taxon>Pseudomonadota</taxon>
        <taxon>Gammaproteobacteria</taxon>
        <taxon>Enterobacterales</taxon>
        <taxon>Enterobacteriaceae</taxon>
        <taxon>Citrobacter</taxon>
        <taxon>Citrobacter freundii complex</taxon>
    </lineage>
</organism>
<dbReference type="GO" id="GO:0016788">
    <property type="term" value="F:hydrolase activity, acting on ester bonds"/>
    <property type="evidence" value="ECO:0007669"/>
    <property type="project" value="UniProtKB-ARBA"/>
</dbReference>
<name>A0A9N8CXK2_9ENTR</name>
<dbReference type="EMBL" id="CAHPQX010000053">
    <property type="protein sequence ID" value="CAB5608323.1"/>
    <property type="molecule type" value="Genomic_DNA"/>
</dbReference>
<dbReference type="SUPFAM" id="SSF52266">
    <property type="entry name" value="SGNH hydrolase"/>
    <property type="match status" value="1"/>
</dbReference>
<proteinExistence type="predicted"/>
<comment type="caution">
    <text evidence="2">The sequence shown here is derived from an EMBL/GenBank/DDBJ whole genome shotgun (WGS) entry which is preliminary data.</text>
</comment>
<keyword evidence="5" id="KW-1185">Reference proteome</keyword>
<dbReference type="InterPro" id="IPR036514">
    <property type="entry name" value="SGNH_hydro_sf"/>
</dbReference>
<dbReference type="Pfam" id="PF13472">
    <property type="entry name" value="Lipase_GDSL_2"/>
    <property type="match status" value="1"/>
</dbReference>
<reference evidence="2" key="1">
    <citation type="submission" date="2020-05" db="EMBL/GenBank/DDBJ databases">
        <authorList>
            <person name="Delgado-Blas J."/>
        </authorList>
    </citation>
    <scope>NUCLEOTIDE SEQUENCE</scope>
    <source>
        <strain evidence="2">BB1459</strain>
        <strain evidence="3">BB1480</strain>
    </source>
</reference>
<protein>
    <submittedName>
        <fullName evidence="2">GDSL-like Lipase/Acylhydrolase</fullName>
    </submittedName>
</protein>
<evidence type="ECO:0000313" key="3">
    <source>
        <dbReference type="EMBL" id="CAC9171479.1"/>
    </source>
</evidence>
<gene>
    <name evidence="2" type="ORF">GHA_05587</name>
    <name evidence="3" type="ORF">TML_00673</name>
</gene>
<evidence type="ECO:0000313" key="2">
    <source>
        <dbReference type="EMBL" id="CAB5608323.1"/>
    </source>
</evidence>
<sequence>MFVLLENEINKNQAIVRVKTQLIISLFLMFNINQVDATVQIKRTPLYLQLKLQYETFPGSYDIVMLGDSITERGHWQDMFPDVRIGNRGIGGDDTNGILERIATIKATGAKQVFLMVGTNDISHHTNPHIIVSNIIKIANKLEANKITPIIQSILLAGENRRAKNKIIKYTNTLLEKKIIQHGYFYMNINKKMAPNGYLPAEYTTDGTHLTVSGYRVWKDVLGEMIPLTH</sequence>